<evidence type="ECO:0000256" key="4">
    <source>
        <dbReference type="ARBA" id="ARBA00023136"/>
    </source>
</evidence>
<evidence type="ECO:0000256" key="5">
    <source>
        <dbReference type="SAM" id="Phobius"/>
    </source>
</evidence>
<name>A0ABV0F7V4_9ENTE</name>
<feature type="transmembrane region" description="Helical" evidence="5">
    <location>
        <begin position="80"/>
        <end position="106"/>
    </location>
</feature>
<evidence type="ECO:0000313" key="7">
    <source>
        <dbReference type="Proteomes" id="UP001429357"/>
    </source>
</evidence>
<dbReference type="RefSeq" id="WP_161869495.1">
    <property type="nucleotide sequence ID" value="NZ_JBMRGR010000001.1"/>
</dbReference>
<sequence length="182" mass="20887">MIGFIILLLLVIAFYVGGRRGGPLQVAYSIGYLISFLVAASQYQDLAKKIELFVPYLSVTPDSKMVFYTLAESLDLDKSYYAAVAFIFIFFIGWLVTRFIGIFLYNLRFKRMTKNFDWLISGVLNALTVYLVIFLVLSVLSMLPLATIQNVFRNSFAARTVVEHTPFFSWFFEGLWFTNLSK</sequence>
<keyword evidence="4 5" id="KW-0472">Membrane</keyword>
<comment type="subcellular location">
    <subcellularLocation>
        <location evidence="1">Membrane</location>
        <topology evidence="1">Multi-pass membrane protein</topology>
    </subcellularLocation>
</comment>
<dbReference type="PANTHER" id="PTHR37306:SF1">
    <property type="entry name" value="COLICIN V PRODUCTION PROTEIN"/>
    <property type="match status" value="1"/>
</dbReference>
<evidence type="ECO:0000256" key="1">
    <source>
        <dbReference type="ARBA" id="ARBA00004141"/>
    </source>
</evidence>
<keyword evidence="7" id="KW-1185">Reference proteome</keyword>
<evidence type="ECO:0008006" key="8">
    <source>
        <dbReference type="Google" id="ProtNLM"/>
    </source>
</evidence>
<keyword evidence="2 5" id="KW-0812">Transmembrane</keyword>
<evidence type="ECO:0000313" key="6">
    <source>
        <dbReference type="EMBL" id="MEO1782691.1"/>
    </source>
</evidence>
<dbReference type="InterPro" id="IPR003825">
    <property type="entry name" value="Colicin-V_CvpA"/>
</dbReference>
<evidence type="ECO:0000256" key="2">
    <source>
        <dbReference type="ARBA" id="ARBA00022692"/>
    </source>
</evidence>
<protein>
    <recommendedName>
        <fullName evidence="8">Colicin V production protein CvpA</fullName>
    </recommendedName>
</protein>
<keyword evidence="3 5" id="KW-1133">Transmembrane helix</keyword>
<reference evidence="6 7" key="2">
    <citation type="submission" date="2024-02" db="EMBL/GenBank/DDBJ databases">
        <title>The Genome Sequence of Enterococcus diestrammenae JM9A.</title>
        <authorList>
            <person name="Earl A."/>
            <person name="Manson A."/>
            <person name="Gilmore M."/>
            <person name="Sanders J."/>
            <person name="Shea T."/>
            <person name="Howe W."/>
            <person name="Livny J."/>
            <person name="Cuomo C."/>
            <person name="Neafsey D."/>
            <person name="Birren B."/>
        </authorList>
    </citation>
    <scope>NUCLEOTIDE SEQUENCE [LARGE SCALE GENOMIC DNA]</scope>
    <source>
        <strain evidence="6 7">JM9A</strain>
    </source>
</reference>
<dbReference type="PANTHER" id="PTHR37306">
    <property type="entry name" value="COLICIN V PRODUCTION PROTEIN"/>
    <property type="match status" value="1"/>
</dbReference>
<dbReference type="EMBL" id="MAEI02000001">
    <property type="protein sequence ID" value="MEO1782691.1"/>
    <property type="molecule type" value="Genomic_DNA"/>
</dbReference>
<comment type="caution">
    <text evidence="6">The sequence shown here is derived from an EMBL/GenBank/DDBJ whole genome shotgun (WGS) entry which is preliminary data.</text>
</comment>
<dbReference type="Pfam" id="PF02674">
    <property type="entry name" value="Colicin_V"/>
    <property type="match status" value="1"/>
</dbReference>
<evidence type="ECO:0000256" key="3">
    <source>
        <dbReference type="ARBA" id="ARBA00022989"/>
    </source>
</evidence>
<gene>
    <name evidence="6" type="ORF">BAU18_002306</name>
</gene>
<dbReference type="Proteomes" id="UP001429357">
    <property type="component" value="Unassembled WGS sequence"/>
</dbReference>
<feature type="transmembrane region" description="Helical" evidence="5">
    <location>
        <begin position="118"/>
        <end position="143"/>
    </location>
</feature>
<accession>A0ABV0F7V4</accession>
<proteinExistence type="predicted"/>
<organism evidence="6 7">
    <name type="scientific">Enterococcus diestrammenae</name>
    <dbReference type="NCBI Taxonomy" id="1155073"/>
    <lineage>
        <taxon>Bacteria</taxon>
        <taxon>Bacillati</taxon>
        <taxon>Bacillota</taxon>
        <taxon>Bacilli</taxon>
        <taxon>Lactobacillales</taxon>
        <taxon>Enterococcaceae</taxon>
        <taxon>Enterococcus</taxon>
    </lineage>
</organism>
<reference evidence="7" key="1">
    <citation type="submission" date="2016-06" db="EMBL/GenBank/DDBJ databases">
        <title>Four novel species of enterococci isolated from chicken manure.</title>
        <authorList>
            <person name="Van Tyne D."/>
        </authorList>
    </citation>
    <scope>NUCLEOTIDE SEQUENCE [LARGE SCALE GENOMIC DNA]</scope>
    <source>
        <strain evidence="7">JM9A</strain>
    </source>
</reference>